<feature type="transmembrane region" description="Helical" evidence="7">
    <location>
        <begin position="1411"/>
        <end position="1430"/>
    </location>
</feature>
<dbReference type="EMBL" id="KJ868221">
    <property type="protein sequence ID" value="AID57147.1"/>
    <property type="molecule type" value="mRNA"/>
</dbReference>
<keyword evidence="7" id="KW-0472">Membrane</keyword>
<accession>A0A068F0R5</accession>
<keyword evidence="5" id="KW-0663">Pyridoxal phosphate</keyword>
<dbReference type="SUPFAM" id="SSF53383">
    <property type="entry name" value="PLP-dependent transferases"/>
    <property type="match status" value="2"/>
</dbReference>
<dbReference type="Gene3D" id="3.40.640.10">
    <property type="entry name" value="Type I PLP-dependent aspartate aminotransferase-like (Major domain)"/>
    <property type="match status" value="2"/>
</dbReference>
<dbReference type="GO" id="GO:0004758">
    <property type="term" value="F:serine C-palmitoyltransferase activity"/>
    <property type="evidence" value="ECO:0007669"/>
    <property type="project" value="UniProtKB-EC"/>
</dbReference>
<evidence type="ECO:0000256" key="2">
    <source>
        <dbReference type="ARBA" id="ARBA00008392"/>
    </source>
</evidence>
<protein>
    <recommendedName>
        <fullName evidence="3">serine C-palmitoyltransferase</fullName>
        <ecNumber evidence="3">2.3.1.50</ecNumber>
    </recommendedName>
</protein>
<gene>
    <name evidence="10" type="primary">Spt1</name>
</gene>
<sequence>MWPYYIAIASVFAAALFMRMEAQQRGGAAKEAAAARKTTAAAPPKEEVDEAEPSALIKAHALSGYAYLIARGKVLDLVEKLVAFLFFWRRAASAARGNTPSGQRVGPPIWTGWQIFYTKRLYQRIVDCWNRPIAGMASSSIDVCDRARDGNGDAAPLEMTGSTTRCLNLGSYNYLGFGGWEECVSPMVVATLHEHGVSACAARMECGDTPVHHALEKTVAEYLDKEAALVVGMGFATNSTLIPVLVDVNGNGKGVLVISDTLNHASIVEGVRGSGARVQPFVHNDMHQLEAILARATEQGQPDGTPWRKIIIIVEGIYSMEGQFCRLREVVALKKKYRAYLYLDEAHSVGAVGPRGRGVTDHLGVPTADVDMMMGTFTKSFGSVGGYIAGSRDMVEALRRHSAGSLYAPAMSPPAVQQALSALRVIMGSDPSTGDLGQRKINQLRENSNMFRKGLLAMGCRVLGDLDSPITPIMLYHPEKISGFSRNCLKRALAVVVVGFPATPLLLSRSRFCIAASHTRDELEHALRMVESAGLETGVLYDRATAAAALARGEDLDQLAIERKQELHNAPLDAPGSVTAWVPEPLVSAAPDGETPRDEVFKQAAADALLKVPGELDLRRTDFLRMTVDPRTKSAAEAALYKYGCGTCGPRGFYGTLDAHIHIEKALATFLGTERAIIYSFGIATISSVVPAFVRKGDLLFVDDGVHFTAAVGTRLARGSVRPFAHNDVAALEAALAAQARADETLPPSKVARRFVLVEGLYMNSGDVAPLTAILELRKKYGFYLIVDDSLGFGSLGATGRGAPELCGVPPHEIDLYVGSLEHSLGSVGGFCAGSAPMVSHQVLSGSGYCFSASLPAYATIAAHEALRIIDAEPERPARLAAVSAAMASALQEAVAPLPHIELRASTDSPIAQVRLTPLARSVLTPAQQEAALRRAAAKVSASEGGIAMQLVRHSAQAHVQAPQPAALRLTAHCDVRISALAPSLRVLAEALSAELSEQSVAAKLQAAASEVVKPKLLDSKALSSDGVAAEAATARTLDNVPVKGNVSVALESEVPNVTVPIVLLVNVFRQTVRRYIQRQMELHELALMPPLHKLRNAGLNSPLARRLFACGQLLGAETFYFFIIPMLSWSASPNAHPPMFVTFFAVNIYIGNWLKNFFALARPLGAAGSATAHSTSDFGWPSMYLVNAVALPFFAMRYWYGGFGSGTPFSEQNQLATFVSYLLAFLWVAVIAFARLFSGASSPADVQGGMLVGGVLVRAWLPICDSVNDWIVSPNSYLLGLPQWAALVVGGVLLLLVHPFTATEPRSWSAFGYSFKAIAFGICFIIGANGAATLGVNDYFLDPAQPDLARAFMLRLTLANTVRLVARNLLGFATLLALWHSTKFVSLLVESQVLKLLPPTKAPFPKMLRHVIMFSSMGFATSLGLPLVFRSLEI</sequence>
<keyword evidence="8" id="KW-0732">Signal</keyword>
<dbReference type="InterPro" id="IPR050087">
    <property type="entry name" value="AON_synthase_class-II"/>
</dbReference>
<keyword evidence="4 10" id="KW-0808">Transferase</keyword>
<dbReference type="SUPFAM" id="SSF48317">
    <property type="entry name" value="Acid phosphatase/Vanadium-dependent haloperoxidase"/>
    <property type="match status" value="1"/>
</dbReference>
<feature type="transmembrane region" description="Helical" evidence="7">
    <location>
        <begin position="1108"/>
        <end position="1128"/>
    </location>
</feature>
<dbReference type="InterPro" id="IPR036938">
    <property type="entry name" value="PAP2/HPO_sf"/>
</dbReference>
<dbReference type="InterPro" id="IPR015424">
    <property type="entry name" value="PyrdxlP-dep_Trfase"/>
</dbReference>
<evidence type="ECO:0000256" key="5">
    <source>
        <dbReference type="ARBA" id="ARBA00022898"/>
    </source>
</evidence>
<proteinExistence type="evidence at transcript level"/>
<comment type="similarity">
    <text evidence="2">Belongs to the class-II pyridoxal-phosphate-dependent aminotransferase family.</text>
</comment>
<dbReference type="GO" id="GO:0046512">
    <property type="term" value="P:sphingosine biosynthetic process"/>
    <property type="evidence" value="ECO:0007669"/>
    <property type="project" value="TreeGrafter"/>
</dbReference>
<name>A0A068F0R5_EMIHU</name>
<feature type="domain" description="Aminotransferase class I/classII large" evidence="9">
    <location>
        <begin position="632"/>
        <end position="902"/>
    </location>
</feature>
<evidence type="ECO:0000256" key="6">
    <source>
        <dbReference type="ARBA" id="ARBA00048528"/>
    </source>
</evidence>
<feature type="domain" description="Aminotransferase class I/classII large" evidence="9">
    <location>
        <begin position="165"/>
        <end position="528"/>
    </location>
</feature>
<dbReference type="GO" id="GO:0046513">
    <property type="term" value="P:ceramide biosynthetic process"/>
    <property type="evidence" value="ECO:0007669"/>
    <property type="project" value="TreeGrafter"/>
</dbReference>
<dbReference type="PANTHER" id="PTHR13693">
    <property type="entry name" value="CLASS II AMINOTRANSFERASE/8-AMINO-7-OXONONANOATE SYNTHASE"/>
    <property type="match status" value="1"/>
</dbReference>
<dbReference type="Gene3D" id="3.90.1150.10">
    <property type="entry name" value="Aspartate Aminotransferase, domain 1"/>
    <property type="match status" value="2"/>
</dbReference>
<evidence type="ECO:0000256" key="8">
    <source>
        <dbReference type="SAM" id="SignalP"/>
    </source>
</evidence>
<reference evidence="10" key="1">
    <citation type="journal article" date="2014" name="BMC Genomics">
        <title>Improving transcriptome construction in non-model organisms: integrating manual and automated gene definition in Emiliania huxleyi.</title>
        <authorList>
            <person name="Feldmesser E."/>
            <person name="Rosenwasser S."/>
            <person name="Vardi A."/>
            <person name="Ben-Dor S."/>
        </authorList>
    </citation>
    <scope>NUCLEOTIDE SEQUENCE</scope>
</reference>
<feature type="transmembrane region" description="Helical" evidence="7">
    <location>
        <begin position="1282"/>
        <end position="1302"/>
    </location>
</feature>
<dbReference type="CDD" id="cd06454">
    <property type="entry name" value="KBL_like"/>
    <property type="match status" value="1"/>
</dbReference>
<reference evidence="10" key="2">
    <citation type="journal article" date="2014" name="Plant Cell">
        <title>Rewiring Host Lipid Metabolism by Large Viruses Determines the Fate of Emiliania huxleyi, a Bloom-Forming Alga in the Ocean.</title>
        <authorList>
            <person name="Rosenwasser S."/>
            <person name="Mausz M.A."/>
            <person name="Schatz D."/>
            <person name="Sheyn U."/>
            <person name="Malitsky S."/>
            <person name="Aharoni A."/>
            <person name="Weinstock E."/>
            <person name="Tzfadia O."/>
            <person name="Ben-Dor S."/>
            <person name="Feldmesser E."/>
            <person name="Pohnert G."/>
            <person name="Vardi A."/>
        </authorList>
    </citation>
    <scope>NUCLEOTIDE SEQUENCE</scope>
</reference>
<feature type="transmembrane region" description="Helical" evidence="7">
    <location>
        <begin position="1245"/>
        <end position="1262"/>
    </location>
</feature>
<comment type="cofactor">
    <cofactor evidence="1">
        <name>pyridoxal 5'-phosphate</name>
        <dbReference type="ChEBI" id="CHEBI:597326"/>
    </cofactor>
</comment>
<dbReference type="PANTHER" id="PTHR13693:SF3">
    <property type="entry name" value="LD36009P"/>
    <property type="match status" value="1"/>
</dbReference>
<organism evidence="10">
    <name type="scientific">Emiliania huxleyi</name>
    <name type="common">Coccolithophore</name>
    <name type="synonym">Pontosphaera huxleyi</name>
    <dbReference type="NCBI Taxonomy" id="2903"/>
    <lineage>
        <taxon>Eukaryota</taxon>
        <taxon>Haptista</taxon>
        <taxon>Haptophyta</taxon>
        <taxon>Prymnesiophyceae</taxon>
        <taxon>Isochrysidales</taxon>
        <taxon>Noelaerhabdaceae</taxon>
        <taxon>Emiliania</taxon>
    </lineage>
</organism>
<feature type="signal peptide" evidence="8">
    <location>
        <begin position="1"/>
        <end position="22"/>
    </location>
</feature>
<dbReference type="InterPro" id="IPR015422">
    <property type="entry name" value="PyrdxlP-dep_Trfase_small"/>
</dbReference>
<feature type="transmembrane region" description="Helical" evidence="7">
    <location>
        <begin position="1140"/>
        <end position="1162"/>
    </location>
</feature>
<evidence type="ECO:0000313" key="10">
    <source>
        <dbReference type="EMBL" id="AID57147.1"/>
    </source>
</evidence>
<dbReference type="PROSITE" id="PS00599">
    <property type="entry name" value="AA_TRANSFER_CLASS_2"/>
    <property type="match status" value="1"/>
</dbReference>
<feature type="transmembrane region" description="Helical" evidence="7">
    <location>
        <begin position="1183"/>
        <end position="1201"/>
    </location>
</feature>
<dbReference type="GO" id="GO:0030170">
    <property type="term" value="F:pyridoxal phosphate binding"/>
    <property type="evidence" value="ECO:0007669"/>
    <property type="project" value="InterPro"/>
</dbReference>
<feature type="transmembrane region" description="Helical" evidence="7">
    <location>
        <begin position="1216"/>
        <end position="1238"/>
    </location>
</feature>
<keyword evidence="7" id="KW-0812">Transmembrane</keyword>
<dbReference type="Pfam" id="PF00155">
    <property type="entry name" value="Aminotran_1_2"/>
    <property type="match status" value="2"/>
</dbReference>
<evidence type="ECO:0000256" key="3">
    <source>
        <dbReference type="ARBA" id="ARBA00013220"/>
    </source>
</evidence>
<evidence type="ECO:0000256" key="1">
    <source>
        <dbReference type="ARBA" id="ARBA00001933"/>
    </source>
</evidence>
<feature type="transmembrane region" description="Helical" evidence="7">
    <location>
        <begin position="1314"/>
        <end position="1337"/>
    </location>
</feature>
<evidence type="ECO:0000256" key="4">
    <source>
        <dbReference type="ARBA" id="ARBA00022679"/>
    </source>
</evidence>
<comment type="catalytic activity">
    <reaction evidence="6">
        <text>L-serine + hexadecanoyl-CoA + H(+) = 3-oxosphinganine + CO2 + CoA</text>
        <dbReference type="Rhea" id="RHEA:14761"/>
        <dbReference type="ChEBI" id="CHEBI:15378"/>
        <dbReference type="ChEBI" id="CHEBI:16526"/>
        <dbReference type="ChEBI" id="CHEBI:33384"/>
        <dbReference type="ChEBI" id="CHEBI:57287"/>
        <dbReference type="ChEBI" id="CHEBI:57379"/>
        <dbReference type="ChEBI" id="CHEBI:58299"/>
        <dbReference type="EC" id="2.3.1.50"/>
    </reaction>
</comment>
<dbReference type="InterPro" id="IPR015421">
    <property type="entry name" value="PyrdxlP-dep_Trfase_major"/>
</dbReference>
<dbReference type="InterPro" id="IPR001917">
    <property type="entry name" value="Aminotrans_II_pyridoxalP_BS"/>
</dbReference>
<evidence type="ECO:0000256" key="7">
    <source>
        <dbReference type="SAM" id="Phobius"/>
    </source>
</evidence>
<dbReference type="InterPro" id="IPR004839">
    <property type="entry name" value="Aminotransferase_I/II_large"/>
</dbReference>
<dbReference type="GO" id="GO:0016020">
    <property type="term" value="C:membrane"/>
    <property type="evidence" value="ECO:0007669"/>
    <property type="project" value="GOC"/>
</dbReference>
<dbReference type="GO" id="GO:0017059">
    <property type="term" value="C:serine palmitoyltransferase complex"/>
    <property type="evidence" value="ECO:0007669"/>
    <property type="project" value="TreeGrafter"/>
</dbReference>
<evidence type="ECO:0000259" key="9">
    <source>
        <dbReference type="Pfam" id="PF00155"/>
    </source>
</evidence>
<feature type="chain" id="PRO_5001650270" description="serine C-palmitoyltransferase" evidence="8">
    <location>
        <begin position="23"/>
        <end position="1435"/>
    </location>
</feature>
<keyword evidence="7" id="KW-1133">Transmembrane helix</keyword>
<dbReference type="EC" id="2.3.1.50" evidence="3"/>